<evidence type="ECO:0000313" key="6">
    <source>
        <dbReference type="Proteomes" id="UP000694866"/>
    </source>
</evidence>
<accession>A0A9R1U4A0</accession>
<dbReference type="GO" id="GO:0005666">
    <property type="term" value="C:RNA polymerase III complex"/>
    <property type="evidence" value="ECO:0007669"/>
    <property type="project" value="TreeGrafter"/>
</dbReference>
<proteinExistence type="predicted"/>
<dbReference type="EMBL" id="GBYB01009292">
    <property type="protein sequence ID" value="JAG79059.1"/>
    <property type="molecule type" value="Transcribed_RNA"/>
</dbReference>
<organism evidence="5">
    <name type="scientific">Fopius arisanus</name>
    <dbReference type="NCBI Taxonomy" id="64838"/>
    <lineage>
        <taxon>Eukaryota</taxon>
        <taxon>Metazoa</taxon>
        <taxon>Ecdysozoa</taxon>
        <taxon>Arthropoda</taxon>
        <taxon>Hexapoda</taxon>
        <taxon>Insecta</taxon>
        <taxon>Pterygota</taxon>
        <taxon>Neoptera</taxon>
        <taxon>Endopterygota</taxon>
        <taxon>Hymenoptera</taxon>
        <taxon>Apocrita</taxon>
        <taxon>Ichneumonoidea</taxon>
        <taxon>Braconidae</taxon>
        <taxon>Opiinae</taxon>
        <taxon>Fopius</taxon>
    </lineage>
</organism>
<dbReference type="EMBL" id="GBYB01000806">
    <property type="protein sequence ID" value="JAG70573.1"/>
    <property type="molecule type" value="Transcribed_RNA"/>
</dbReference>
<evidence type="ECO:0000313" key="2">
    <source>
        <dbReference type="EMBL" id="JAG70573.1"/>
    </source>
</evidence>
<dbReference type="GO" id="GO:0042797">
    <property type="term" value="P:tRNA transcription by RNA polymerase III"/>
    <property type="evidence" value="ECO:0007669"/>
    <property type="project" value="TreeGrafter"/>
</dbReference>
<dbReference type="PANTHER" id="PTHR12069:SF0">
    <property type="entry name" value="DNA-DIRECTED RNA POLYMERASE III SUBUNIT RPC5"/>
    <property type="match status" value="1"/>
</dbReference>
<dbReference type="Proteomes" id="UP000694866">
    <property type="component" value="Unplaced"/>
</dbReference>
<dbReference type="EMBL" id="GBYB01009293">
    <property type="protein sequence ID" value="JAG79060.1"/>
    <property type="molecule type" value="Transcribed_RNA"/>
</dbReference>
<dbReference type="OrthoDB" id="340681at2759"/>
<sequence length="499" mass="56871">MKMESSSSMDTDDDPVVNEIPVYLSKTLADKLFIFQYPIRPAGEGYDNAEFLKTAIKPENQEVRIEVGIDIGGPNYDHRKGEWIVENSTSESIKTKEKLFDGHMMDKIVLQSSRALPDCSNYAVGVFQDGELHVTPLKGIIQLRPQFNYLDMSDKNAKDDTKKAGEEEPEEEAKQVNVTFARQKSELAQKRKEQSFQEQAKKSSEEEWITSIYRNISTTQSELTRLEMLCALSDDRSNNLRLPPKDYVKLLAPPAKSDDYSKATAHDSSSLNYVRTLPLLDQIKIIMKDARILSFIQLRSIISSEHETSAILKYLQQVAVLVQGNWIVNSELIYPVATKSSHNGIPAELMCRARDYILLSFTESEFVDRKAVSSVVRLPPEEIKEIFTNLARIQPKKGWQLILPSSTEFQARYPEIAQRQQLFWEAKRKHLKDVMEAPSQPPQRQRRKSNRESIGSENEERNVGRGRHRQRDSSMSDDGTGEPVKSKKGNRGKKVSETT</sequence>
<protein>
    <submittedName>
        <fullName evidence="7">DNA-directed RNA polymerase III subunit RPC5</fullName>
    </submittedName>
    <submittedName>
        <fullName evidence="4">POLR3E_0 protein</fullName>
    </submittedName>
    <submittedName>
        <fullName evidence="3">POLR3E_1 protein</fullName>
    </submittedName>
    <submittedName>
        <fullName evidence="5">POLR3E_2 protein</fullName>
    </submittedName>
    <submittedName>
        <fullName evidence="2">POLR3E_3 protein</fullName>
    </submittedName>
</protein>
<keyword evidence="7" id="KW-0240">DNA-directed RNA polymerase</keyword>
<reference evidence="5" key="1">
    <citation type="submission" date="2015-01" db="EMBL/GenBank/DDBJ databases">
        <title>Transcriptome Assembly of Fopius arisanus.</title>
        <authorList>
            <person name="Geib S."/>
        </authorList>
    </citation>
    <scope>NUCLEOTIDE SEQUENCE</scope>
</reference>
<keyword evidence="7" id="KW-0804">Transcription</keyword>
<dbReference type="KEGG" id="fas:105269725"/>
<evidence type="ECO:0000313" key="7">
    <source>
        <dbReference type="RefSeq" id="XP_011308501.1"/>
    </source>
</evidence>
<dbReference type="EMBL" id="GBYB01004865">
    <property type="protein sequence ID" value="JAG74632.1"/>
    <property type="molecule type" value="Transcribed_RNA"/>
</dbReference>
<evidence type="ECO:0000313" key="4">
    <source>
        <dbReference type="EMBL" id="JAG79059.1"/>
    </source>
</evidence>
<dbReference type="RefSeq" id="XP_011308501.1">
    <property type="nucleotide sequence ID" value="XM_011310199.1"/>
</dbReference>
<dbReference type="CTD" id="55718"/>
<evidence type="ECO:0000313" key="5">
    <source>
        <dbReference type="EMBL" id="JAG79060.1"/>
    </source>
</evidence>
<dbReference type="AlphaFoldDB" id="A0A0C9Q5H0"/>
<dbReference type="Pfam" id="PF04801">
    <property type="entry name" value="RPC5"/>
    <property type="match status" value="1"/>
</dbReference>
<feature type="region of interest" description="Disordered" evidence="1">
    <location>
        <begin position="434"/>
        <end position="499"/>
    </location>
</feature>
<dbReference type="GeneID" id="105269725"/>
<dbReference type="InterPro" id="IPR006886">
    <property type="entry name" value="RNA_pol_III_Rpc5"/>
</dbReference>
<feature type="compositionally biased region" description="Basic and acidic residues" evidence="1">
    <location>
        <begin position="152"/>
        <end position="166"/>
    </location>
</feature>
<name>A0A0C9Q5H0_9HYME</name>
<feature type="region of interest" description="Disordered" evidence="1">
    <location>
        <begin position="152"/>
        <end position="176"/>
    </location>
</feature>
<keyword evidence="6" id="KW-1185">Reference proteome</keyword>
<gene>
    <name evidence="5" type="primary">POLR3E_2</name>
    <name evidence="7" type="synonym">Polr3E</name>
    <name evidence="4" type="synonym">POLR3E_0</name>
    <name evidence="3" type="synonym">POLR3E_1</name>
    <name evidence="2" type="synonym">POLR3E_3</name>
    <name evidence="3" type="ORF">g.59583</name>
    <name evidence="2" type="ORF">g.59588</name>
    <name evidence="4" type="ORF">g.59592</name>
    <name evidence="5" type="ORF">g.59596</name>
</gene>
<evidence type="ECO:0000313" key="3">
    <source>
        <dbReference type="EMBL" id="JAG74632.1"/>
    </source>
</evidence>
<accession>A0A0C9Q5H0</accession>
<reference evidence="7" key="2">
    <citation type="submission" date="2025-04" db="UniProtKB">
        <authorList>
            <consortium name="RefSeq"/>
        </authorList>
    </citation>
    <scope>IDENTIFICATION</scope>
    <source>
        <strain evidence="7">USDA-PBARC FA_bdor</strain>
        <tissue evidence="7">Whole organism</tissue>
    </source>
</reference>
<evidence type="ECO:0000256" key="1">
    <source>
        <dbReference type="SAM" id="MobiDB-lite"/>
    </source>
</evidence>
<dbReference type="PANTHER" id="PTHR12069">
    <property type="entry name" value="DNA-DIRECTED RNA POLYMERASES III 80 KDA POLYPEPTIDE RNA POLYMERASE III SUBUNIT 5"/>
    <property type="match status" value="1"/>
</dbReference>